<dbReference type="Pfam" id="PF07254">
    <property type="entry name" value="Cpta_toxin"/>
    <property type="match status" value="1"/>
</dbReference>
<evidence type="ECO:0000313" key="2">
    <source>
        <dbReference type="EMBL" id="AOV16936.1"/>
    </source>
</evidence>
<accession>A0A1D8K7L8</accession>
<protein>
    <submittedName>
        <fullName evidence="2">Uncharacterized protein</fullName>
    </submittedName>
</protein>
<keyword evidence="3" id="KW-1185">Reference proteome</keyword>
<keyword evidence="1" id="KW-1133">Transmembrane helix</keyword>
<dbReference type="RefSeq" id="WP_070072517.1">
    <property type="nucleotide sequence ID" value="NZ_CP017448.1"/>
</dbReference>
<feature type="transmembrane region" description="Helical" evidence="1">
    <location>
        <begin position="42"/>
        <end position="60"/>
    </location>
</feature>
<proteinExistence type="predicted"/>
<evidence type="ECO:0000256" key="1">
    <source>
        <dbReference type="SAM" id="Phobius"/>
    </source>
</evidence>
<keyword evidence="1" id="KW-0472">Membrane</keyword>
<organism evidence="2 3">
    <name type="scientific">Acidihalobacter aeolianus</name>
    <dbReference type="NCBI Taxonomy" id="2792603"/>
    <lineage>
        <taxon>Bacteria</taxon>
        <taxon>Pseudomonadati</taxon>
        <taxon>Pseudomonadota</taxon>
        <taxon>Gammaproteobacteria</taxon>
        <taxon>Chromatiales</taxon>
        <taxon>Ectothiorhodospiraceae</taxon>
        <taxon>Acidihalobacter</taxon>
    </lineage>
</organism>
<evidence type="ECO:0000313" key="3">
    <source>
        <dbReference type="Proteomes" id="UP000095342"/>
    </source>
</evidence>
<name>A0A1D8K7L8_9GAMM</name>
<dbReference type="InterPro" id="IPR009883">
    <property type="entry name" value="YgfX"/>
</dbReference>
<gene>
    <name evidence="2" type="ORF">BJI67_07530</name>
</gene>
<dbReference type="KEGG" id="aaeo:BJI67_07530"/>
<dbReference type="AlphaFoldDB" id="A0A1D8K7L8"/>
<dbReference type="Proteomes" id="UP000095342">
    <property type="component" value="Chromosome"/>
</dbReference>
<keyword evidence="1" id="KW-0812">Transmembrane</keyword>
<sequence length="155" mass="17826">MSSTKSKEPLYLQPKPSRQLAGFLVLLHVTAAAVLPYLALPAWAMVFLGLLLAWSLYRNLRLYVLLNTRRSLLRLVWEVSGIWRVWDGMGQEFRARLAPDCYVHSHVVVLSLDLLDGGGRRAVVLLRDSLEPEALRLLRARLRAEHLRHRDKHED</sequence>
<dbReference type="EMBL" id="CP017448">
    <property type="protein sequence ID" value="AOV16936.1"/>
    <property type="molecule type" value="Genomic_DNA"/>
</dbReference>
<reference evidence="2 3" key="1">
    <citation type="submission" date="2016-09" db="EMBL/GenBank/DDBJ databases">
        <title>Acidihalobacter prosperus V6 (DSM14174).</title>
        <authorList>
            <person name="Khaleque H.N."/>
            <person name="Ramsay J.P."/>
            <person name="Murphy R.J.T."/>
            <person name="Kaksonen A.H."/>
            <person name="Boxall N.J."/>
            <person name="Watkin E.L.J."/>
        </authorList>
    </citation>
    <scope>NUCLEOTIDE SEQUENCE [LARGE SCALE GENOMIC DNA]</scope>
    <source>
        <strain evidence="2 3">V6</strain>
    </source>
</reference>